<keyword evidence="3" id="KW-1185">Reference proteome</keyword>
<evidence type="ECO:0000256" key="1">
    <source>
        <dbReference type="SAM" id="MobiDB-lite"/>
    </source>
</evidence>
<dbReference type="AlphaFoldDB" id="A0AAW1LV15"/>
<comment type="caution">
    <text evidence="2">The sequence shown here is derived from an EMBL/GenBank/DDBJ whole genome shotgun (WGS) entry which is preliminary data.</text>
</comment>
<name>A0AAW1LV15_POPJA</name>
<feature type="compositionally biased region" description="Basic and acidic residues" evidence="1">
    <location>
        <begin position="66"/>
        <end position="110"/>
    </location>
</feature>
<gene>
    <name evidence="2" type="ORF">QE152_g9327</name>
</gene>
<dbReference type="Proteomes" id="UP001458880">
    <property type="component" value="Unassembled WGS sequence"/>
</dbReference>
<protein>
    <submittedName>
        <fullName evidence="2">Uncharacterized protein</fullName>
    </submittedName>
</protein>
<dbReference type="EMBL" id="JASPKY010000079">
    <property type="protein sequence ID" value="KAK9739034.1"/>
    <property type="molecule type" value="Genomic_DNA"/>
</dbReference>
<organism evidence="2 3">
    <name type="scientific">Popillia japonica</name>
    <name type="common">Japanese beetle</name>
    <dbReference type="NCBI Taxonomy" id="7064"/>
    <lineage>
        <taxon>Eukaryota</taxon>
        <taxon>Metazoa</taxon>
        <taxon>Ecdysozoa</taxon>
        <taxon>Arthropoda</taxon>
        <taxon>Hexapoda</taxon>
        <taxon>Insecta</taxon>
        <taxon>Pterygota</taxon>
        <taxon>Neoptera</taxon>
        <taxon>Endopterygota</taxon>
        <taxon>Coleoptera</taxon>
        <taxon>Polyphaga</taxon>
        <taxon>Scarabaeiformia</taxon>
        <taxon>Scarabaeidae</taxon>
        <taxon>Rutelinae</taxon>
        <taxon>Popillia</taxon>
    </lineage>
</organism>
<accession>A0AAW1LV15</accession>
<sequence>MSEEKTDIEHGETLTNKVTKQYFTSTGSIIPSPFKRALFWPDVKEKTGKRTKKEKLPSVATSKQWQEYHSKKTQIKKENEERKQERARERQLKKENMAIEKALKEQLETKHKQKSNKKGKCADLSSHSEDTWIE</sequence>
<feature type="region of interest" description="Disordered" evidence="1">
    <location>
        <begin position="45"/>
        <end position="134"/>
    </location>
</feature>
<evidence type="ECO:0000313" key="3">
    <source>
        <dbReference type="Proteomes" id="UP001458880"/>
    </source>
</evidence>
<proteinExistence type="predicted"/>
<reference evidence="2 3" key="1">
    <citation type="journal article" date="2024" name="BMC Genomics">
        <title>De novo assembly and annotation of Popillia japonica's genome with initial clues to its potential as an invasive pest.</title>
        <authorList>
            <person name="Cucini C."/>
            <person name="Boschi S."/>
            <person name="Funari R."/>
            <person name="Cardaioli E."/>
            <person name="Iannotti N."/>
            <person name="Marturano G."/>
            <person name="Paoli F."/>
            <person name="Bruttini M."/>
            <person name="Carapelli A."/>
            <person name="Frati F."/>
            <person name="Nardi F."/>
        </authorList>
    </citation>
    <scope>NUCLEOTIDE SEQUENCE [LARGE SCALE GENOMIC DNA]</scope>
    <source>
        <strain evidence="2">DMR45628</strain>
    </source>
</reference>
<evidence type="ECO:0000313" key="2">
    <source>
        <dbReference type="EMBL" id="KAK9739034.1"/>
    </source>
</evidence>